<evidence type="ECO:0000256" key="6">
    <source>
        <dbReference type="ARBA" id="ARBA00022692"/>
    </source>
</evidence>
<dbReference type="OrthoDB" id="26569at2759"/>
<dbReference type="Pfam" id="PF01644">
    <property type="entry name" value="Chitin_synth_1"/>
    <property type="match status" value="1"/>
</dbReference>
<dbReference type="GO" id="GO:0005886">
    <property type="term" value="C:plasma membrane"/>
    <property type="evidence" value="ECO:0007669"/>
    <property type="project" value="UniProtKB-SubCell"/>
</dbReference>
<keyword evidence="13" id="KW-1185">Reference proteome</keyword>
<comment type="catalytic activity">
    <reaction evidence="9">
        <text>[(1-&gt;4)-N-acetyl-beta-D-glucosaminyl](n) + UDP-N-acetyl-alpha-D-glucosamine = [(1-&gt;4)-N-acetyl-beta-D-glucosaminyl](n+1) + UDP + H(+)</text>
        <dbReference type="Rhea" id="RHEA:16637"/>
        <dbReference type="Rhea" id="RHEA-COMP:9593"/>
        <dbReference type="Rhea" id="RHEA-COMP:9595"/>
        <dbReference type="ChEBI" id="CHEBI:15378"/>
        <dbReference type="ChEBI" id="CHEBI:17029"/>
        <dbReference type="ChEBI" id="CHEBI:57705"/>
        <dbReference type="ChEBI" id="CHEBI:58223"/>
        <dbReference type="EC" id="2.4.1.16"/>
    </reaction>
</comment>
<dbReference type="InterPro" id="IPR013616">
    <property type="entry name" value="Chitin_synth_N"/>
</dbReference>
<dbReference type="SUPFAM" id="SSF53448">
    <property type="entry name" value="Nucleotide-diphospho-sugar transferases"/>
    <property type="match status" value="1"/>
</dbReference>
<proteinExistence type="inferred from homology"/>
<dbReference type="EC" id="2.4.1.16" evidence="2 9"/>
<organism evidence="12 13">
    <name type="scientific">Aspergillus sclerotiicarbonarius (strain CBS 121057 / IBT 28362)</name>
    <dbReference type="NCBI Taxonomy" id="1448318"/>
    <lineage>
        <taxon>Eukaryota</taxon>
        <taxon>Fungi</taxon>
        <taxon>Dikarya</taxon>
        <taxon>Ascomycota</taxon>
        <taxon>Pezizomycotina</taxon>
        <taxon>Eurotiomycetes</taxon>
        <taxon>Eurotiomycetidae</taxon>
        <taxon>Eurotiales</taxon>
        <taxon>Aspergillaceae</taxon>
        <taxon>Aspergillus</taxon>
        <taxon>Aspergillus subgen. Circumdati</taxon>
    </lineage>
</organism>
<feature type="transmembrane region" description="Helical" evidence="9">
    <location>
        <begin position="578"/>
        <end position="601"/>
    </location>
</feature>
<dbReference type="InterPro" id="IPR004835">
    <property type="entry name" value="Chitin_synth"/>
</dbReference>
<name>A0A319E7C4_ASPSB</name>
<keyword evidence="7 9" id="KW-1133">Transmembrane helix</keyword>
<sequence>MVQPRGYTLVEQYADDNGGNLFEPSQKKPANPVALPSDAPEASSSAWQQRQASGASQLRRYPTRKINLVKGTVLSVDHPVPSAIQNAIEPRYSQDASISPEEFTHLRYTAATCDPDEFTLRNGYNLRPAMYNRHTELLIAITYYNEDKVLTARTLHGVMQNIRDIVQLKKTEFWNKGGPAWQKIVVCLVFDGIGPCDKNTLDVLATVGIYQDGIMKRDVDGRETVAHIFEYTTQLSVTPAQELVRPGIHDDVAHNLPPVQMIFCLKQRNSKKINSHRWLFNAFGRILNPEVCILIDAGTKPGRKSLLALWEAFYNDKNLGGACGEIHALLGQRGEKLLNPLVAAQNFEYKISNILDKPLESVFGYVSVLPGAFSAYRYRAIMGRPLEQYFHGDHTLSARLGRKGIEGMNIFKKNMFLAEDRILCFELVAKAGSRWHLTYVKASKGETDVPEAPAEFLSQRRRWLNGSFAAGLYAIMHFTRIYNSGHNALRLTWLHAQLLYNLCQLVMTWFSLASYWLTTSVIMDIVGVPSSTNKHRGWPFGNEVTPIVNNVVKTTYVMFLVQQYVLALGNRPKGSKIAYLLALVYFAVVQLYILVLSFYLVAQAFAGGSLGLEVHHGVGGFLSSLFTSTTGLVLIGLVSTYGIYVLASLLYADPWHMITSSWAYFLGMPSSINVLMVYAFCNWHDVSWGTKGSDESSALPSAQTQTSSDASATNFVMEADKPQADIDSEFETTVGRALAPFQPPEEDEKTELTDSYKAFRTNLVLLWSLSNALLVLLINNASVTNLCLTSTSTTRTAWYFKIILLATSALSVFRFLGALWFLGKTGVLCCFART</sequence>
<dbReference type="EMBL" id="KZ826394">
    <property type="protein sequence ID" value="PYI02498.1"/>
    <property type="molecule type" value="Genomic_DNA"/>
</dbReference>
<dbReference type="CDD" id="cd04190">
    <property type="entry name" value="Chitin_synth_C"/>
    <property type="match status" value="1"/>
</dbReference>
<dbReference type="AlphaFoldDB" id="A0A319E7C4"/>
<dbReference type="PANTHER" id="PTHR22914:SF39">
    <property type="entry name" value="CHITIN SYNTHASE"/>
    <property type="match status" value="1"/>
</dbReference>
<feature type="transmembrane region" description="Helical" evidence="9">
    <location>
        <begin position="621"/>
        <end position="650"/>
    </location>
</feature>
<keyword evidence="8 9" id="KW-0472">Membrane</keyword>
<evidence type="ECO:0000313" key="13">
    <source>
        <dbReference type="Proteomes" id="UP000248423"/>
    </source>
</evidence>
<feature type="transmembrane region" description="Helical" evidence="9">
    <location>
        <begin position="798"/>
        <end position="822"/>
    </location>
</feature>
<keyword evidence="6 9" id="KW-0812">Transmembrane</keyword>
<gene>
    <name evidence="12" type="ORF">BO78DRAFT_454073</name>
</gene>
<evidence type="ECO:0000256" key="1">
    <source>
        <dbReference type="ARBA" id="ARBA00004651"/>
    </source>
</evidence>
<evidence type="ECO:0000256" key="4">
    <source>
        <dbReference type="ARBA" id="ARBA00022676"/>
    </source>
</evidence>
<keyword evidence="4 9" id="KW-0328">Glycosyltransferase</keyword>
<dbReference type="VEuPathDB" id="FungiDB:BO78DRAFT_454073"/>
<dbReference type="Pfam" id="PF08407">
    <property type="entry name" value="Chitin_synth_1N"/>
    <property type="match status" value="1"/>
</dbReference>
<feature type="domain" description="Chitin synthase N-terminal" evidence="11">
    <location>
        <begin position="63"/>
        <end position="136"/>
    </location>
</feature>
<dbReference type="STRING" id="1448318.A0A319E7C4"/>
<dbReference type="GO" id="GO:0071555">
    <property type="term" value="P:cell wall organization"/>
    <property type="evidence" value="ECO:0007669"/>
    <property type="project" value="UniProtKB-KW"/>
</dbReference>
<keyword evidence="3 9" id="KW-1003">Cell membrane</keyword>
<evidence type="ECO:0000256" key="9">
    <source>
        <dbReference type="RuleBase" id="RU366040"/>
    </source>
</evidence>
<evidence type="ECO:0000256" key="7">
    <source>
        <dbReference type="ARBA" id="ARBA00022989"/>
    </source>
</evidence>
<keyword evidence="5 9" id="KW-0808">Transferase</keyword>
<comment type="subcellular location">
    <subcellularLocation>
        <location evidence="1 9">Cell membrane</location>
        <topology evidence="1 9">Multi-pass membrane protein</topology>
    </subcellularLocation>
</comment>
<feature type="transmembrane region" description="Helical" evidence="9">
    <location>
        <begin position="502"/>
        <end position="527"/>
    </location>
</feature>
<feature type="compositionally biased region" description="Low complexity" evidence="10">
    <location>
        <begin position="42"/>
        <end position="57"/>
    </location>
</feature>
<dbReference type="Proteomes" id="UP000248423">
    <property type="component" value="Unassembled WGS sequence"/>
</dbReference>
<dbReference type="GO" id="GO:0030428">
    <property type="term" value="C:cell septum"/>
    <property type="evidence" value="ECO:0007669"/>
    <property type="project" value="TreeGrafter"/>
</dbReference>
<keyword evidence="9" id="KW-0961">Cell wall biogenesis/degradation</keyword>
<feature type="region of interest" description="Disordered" evidence="10">
    <location>
        <begin position="15"/>
        <end position="59"/>
    </location>
</feature>
<dbReference type="GO" id="GO:0004100">
    <property type="term" value="F:chitin synthase activity"/>
    <property type="evidence" value="ECO:0007669"/>
    <property type="project" value="UniProtKB-UniRule"/>
</dbReference>
<comment type="similarity">
    <text evidence="9">Belongs to the chitin synthase family.</text>
</comment>
<dbReference type="GO" id="GO:0006031">
    <property type="term" value="P:chitin biosynthetic process"/>
    <property type="evidence" value="ECO:0007669"/>
    <property type="project" value="UniProtKB-UniRule"/>
</dbReference>
<feature type="transmembrane region" description="Helical" evidence="9">
    <location>
        <begin position="764"/>
        <end position="786"/>
    </location>
</feature>
<evidence type="ECO:0000259" key="11">
    <source>
        <dbReference type="Pfam" id="PF08407"/>
    </source>
</evidence>
<dbReference type="InterPro" id="IPR029044">
    <property type="entry name" value="Nucleotide-diphossugar_trans"/>
</dbReference>
<evidence type="ECO:0000313" key="12">
    <source>
        <dbReference type="EMBL" id="PYI02498.1"/>
    </source>
</evidence>
<comment type="function">
    <text evidence="9">Polymerizes chitin, a structural polymer of the cell wall and septum, by transferring the sugar moiety of UDP-GlcNAc to the non-reducing end of the growing chitin polymer.</text>
</comment>
<reference evidence="12 13" key="1">
    <citation type="submission" date="2018-02" db="EMBL/GenBank/DDBJ databases">
        <title>The genomes of Aspergillus section Nigri reveals drivers in fungal speciation.</title>
        <authorList>
            <consortium name="DOE Joint Genome Institute"/>
            <person name="Vesth T.C."/>
            <person name="Nybo J."/>
            <person name="Theobald S."/>
            <person name="Brandl J."/>
            <person name="Frisvad J.C."/>
            <person name="Nielsen K.F."/>
            <person name="Lyhne E.K."/>
            <person name="Kogle M.E."/>
            <person name="Kuo A."/>
            <person name="Riley R."/>
            <person name="Clum A."/>
            <person name="Nolan M."/>
            <person name="Lipzen A."/>
            <person name="Salamov A."/>
            <person name="Henrissat B."/>
            <person name="Wiebenga A."/>
            <person name="De vries R.P."/>
            <person name="Grigoriev I.V."/>
            <person name="Mortensen U.H."/>
            <person name="Andersen M.R."/>
            <person name="Baker S.E."/>
        </authorList>
    </citation>
    <scope>NUCLEOTIDE SEQUENCE [LARGE SCALE GENOMIC DNA]</scope>
    <source>
        <strain evidence="12 13">CBS 121057</strain>
    </source>
</reference>
<evidence type="ECO:0000256" key="8">
    <source>
        <dbReference type="ARBA" id="ARBA00023136"/>
    </source>
</evidence>
<dbReference type="PANTHER" id="PTHR22914">
    <property type="entry name" value="CHITIN SYNTHASE"/>
    <property type="match status" value="1"/>
</dbReference>
<feature type="transmembrane region" description="Helical" evidence="9">
    <location>
        <begin position="662"/>
        <end position="680"/>
    </location>
</feature>
<evidence type="ECO:0000256" key="5">
    <source>
        <dbReference type="ARBA" id="ARBA00022679"/>
    </source>
</evidence>
<evidence type="ECO:0000256" key="10">
    <source>
        <dbReference type="SAM" id="MobiDB-lite"/>
    </source>
</evidence>
<protein>
    <recommendedName>
        <fullName evidence="2 9">Chitin synthase</fullName>
        <ecNumber evidence="2 9">2.4.1.16</ecNumber>
    </recommendedName>
</protein>
<accession>A0A319E7C4</accession>
<evidence type="ECO:0000256" key="2">
    <source>
        <dbReference type="ARBA" id="ARBA00012543"/>
    </source>
</evidence>
<evidence type="ECO:0000256" key="3">
    <source>
        <dbReference type="ARBA" id="ARBA00022475"/>
    </source>
</evidence>